<keyword evidence="2" id="KW-0677">Repeat</keyword>
<dbReference type="PANTHER" id="PTHR47566">
    <property type="match status" value="1"/>
</dbReference>
<evidence type="ECO:0000313" key="3">
    <source>
        <dbReference type="EMBL" id="MDR6723834.1"/>
    </source>
</evidence>
<evidence type="ECO:0000256" key="2">
    <source>
        <dbReference type="ARBA" id="ARBA00022737"/>
    </source>
</evidence>
<name>A0AAP5H024_PAEAM</name>
<sequence length="386" mass="45175">MDITKAFTDEPFRQYILEHFCDQRGYIQESDVSEVKTLKLSKINVSNLHGIEYFVELLELDCSYNQLTSLDLSHNDKLNRLDCRENQLLALDLHANTDLEVLHVSFNRLRKLDLSHNHKLVAVECHWNMLSNLNLDALHQLKELSCSYNALFSLELAHNKQLQRVDCAHNYMLELDLTACTNLVELHCNHNHIKKLNLRSNLFLESVRCFNNHIDELDLSQNEHLVELYCSENKLKQLDYRHNLKLERLQYADNLIVEENHEIHGMGVFQYDATMVNYQMPVLIQENELVVTVQVSTKAEMQELSTYIEEVWRQWDLLCARALEMIAEAHPDEDVNELVLADAEFQPDRFLRLGYDAGETPAGQLYIYVEFNDDLEIANDLVYETY</sequence>
<evidence type="ECO:0000313" key="4">
    <source>
        <dbReference type="Proteomes" id="UP001254832"/>
    </source>
</evidence>
<evidence type="ECO:0000256" key="1">
    <source>
        <dbReference type="ARBA" id="ARBA00022614"/>
    </source>
</evidence>
<comment type="caution">
    <text evidence="3">The sequence shown here is derived from an EMBL/GenBank/DDBJ whole genome shotgun (WGS) entry which is preliminary data.</text>
</comment>
<organism evidence="3 4">
    <name type="scientific">Paenibacillus amylolyticus</name>
    <dbReference type="NCBI Taxonomy" id="1451"/>
    <lineage>
        <taxon>Bacteria</taxon>
        <taxon>Bacillati</taxon>
        <taxon>Bacillota</taxon>
        <taxon>Bacilli</taxon>
        <taxon>Bacillales</taxon>
        <taxon>Paenibacillaceae</taxon>
        <taxon>Paenibacillus</taxon>
    </lineage>
</organism>
<dbReference type="RefSeq" id="WP_056692214.1">
    <property type="nucleotide sequence ID" value="NZ_JAVDTR010000005.1"/>
</dbReference>
<dbReference type="Proteomes" id="UP001254832">
    <property type="component" value="Unassembled WGS sequence"/>
</dbReference>
<dbReference type="EMBL" id="JAVDTR010000005">
    <property type="protein sequence ID" value="MDR6723834.1"/>
    <property type="molecule type" value="Genomic_DNA"/>
</dbReference>
<dbReference type="GO" id="GO:0035591">
    <property type="term" value="F:signaling adaptor activity"/>
    <property type="evidence" value="ECO:0007669"/>
    <property type="project" value="TreeGrafter"/>
</dbReference>
<dbReference type="InterPro" id="IPR052574">
    <property type="entry name" value="CDIRP"/>
</dbReference>
<protein>
    <recommendedName>
        <fullName evidence="5">Leucine-rich repeat domain-containing protein</fullName>
    </recommendedName>
</protein>
<dbReference type="AlphaFoldDB" id="A0AAP5H024"/>
<dbReference type="Gene3D" id="3.80.10.10">
    <property type="entry name" value="Ribonuclease Inhibitor"/>
    <property type="match status" value="1"/>
</dbReference>
<gene>
    <name evidence="3" type="ORF">J2W91_002296</name>
</gene>
<evidence type="ECO:0008006" key="5">
    <source>
        <dbReference type="Google" id="ProtNLM"/>
    </source>
</evidence>
<keyword evidence="1" id="KW-0433">Leucine-rich repeat</keyword>
<dbReference type="PANTHER" id="PTHR47566:SF1">
    <property type="entry name" value="PROTEIN NUD1"/>
    <property type="match status" value="1"/>
</dbReference>
<accession>A0AAP5H024</accession>
<dbReference type="SUPFAM" id="SSF52058">
    <property type="entry name" value="L domain-like"/>
    <property type="match status" value="1"/>
</dbReference>
<proteinExistence type="predicted"/>
<dbReference type="InterPro" id="IPR032675">
    <property type="entry name" value="LRR_dom_sf"/>
</dbReference>
<reference evidence="3" key="1">
    <citation type="submission" date="2023-07" db="EMBL/GenBank/DDBJ databases">
        <title>Sorghum-associated microbial communities from plants grown in Nebraska, USA.</title>
        <authorList>
            <person name="Schachtman D."/>
        </authorList>
    </citation>
    <scope>NUCLEOTIDE SEQUENCE</scope>
    <source>
        <strain evidence="3">BE80</strain>
    </source>
</reference>